<dbReference type="AlphaFoldDB" id="A0A2V1IK45"/>
<gene>
    <name evidence="1" type="ORF">C5O23_06815</name>
</gene>
<organism evidence="1 2">
    <name type="scientific">Duncaniella muris</name>
    <dbReference type="NCBI Taxonomy" id="2094150"/>
    <lineage>
        <taxon>Bacteria</taxon>
        <taxon>Pseudomonadati</taxon>
        <taxon>Bacteroidota</taxon>
        <taxon>Bacteroidia</taxon>
        <taxon>Bacteroidales</taxon>
        <taxon>Muribaculaceae</taxon>
        <taxon>Duncaniella</taxon>
    </lineage>
</organism>
<comment type="caution">
    <text evidence="1">The sequence shown here is derived from an EMBL/GenBank/DDBJ whole genome shotgun (WGS) entry which is preliminary data.</text>
</comment>
<evidence type="ECO:0000313" key="2">
    <source>
        <dbReference type="Proteomes" id="UP000244905"/>
    </source>
</evidence>
<sequence length="464" mass="50502">MKTLLGIVLMSALALILGGCIEDGIDTSPSSQPDFSVDTLYMGTVFTGQPTPTSRFKVYNRHDRIISISDISIRGGSRVFRLNVDGFAGENFHNVEIRPKDSIFVFVEATLAPNGRPELTEINQTIDFTTNGVTRSVVINAEGQDVRQLNGEIIDTDTRFDAVYPYQIFDSLVVSPGATLTLAPGTTLHFHDKAYCRVEGTLVSEGTPELPVNFCGDRTGNVVGQISFDLMASQWRGLEFAPESRGNRLSHTIVRNTVSGVLADSLSQVTLVNCRLRNSAGYTLRSRYADLRIVGCELAEAADGVLSLTGGKAVVNHTTIANYYLFAALRGPSVQFDHYDAESDNGSSMPYLTADFTNCIIYGNGTDLSVGDFSGSLVTLRRCLLKSNGEDVDNFIACIWDTDPLYYTVRSDYYFDYRLKPDSPALGAADPALILPEASADFYGVSRLQEAPNLGAYQAAGDQD</sequence>
<keyword evidence="2" id="KW-1185">Reference proteome</keyword>
<proteinExistence type="predicted"/>
<dbReference type="SUPFAM" id="SSF51126">
    <property type="entry name" value="Pectin lyase-like"/>
    <property type="match status" value="1"/>
</dbReference>
<protein>
    <recommendedName>
        <fullName evidence="3">Right-handed parallel beta-helix repeat-containing protein</fullName>
    </recommendedName>
</protein>
<name>A0A2V1IK45_9BACT</name>
<dbReference type="InterPro" id="IPR012334">
    <property type="entry name" value="Pectin_lyas_fold"/>
</dbReference>
<accession>A0A2V1IK45</accession>
<reference evidence="2" key="1">
    <citation type="submission" date="2018-02" db="EMBL/GenBank/DDBJ databases">
        <authorList>
            <person name="Clavel T."/>
            <person name="Strowig T."/>
        </authorList>
    </citation>
    <scope>NUCLEOTIDE SEQUENCE [LARGE SCALE GENOMIC DNA]</scope>
    <source>
        <strain evidence="2">DSM 103720</strain>
    </source>
</reference>
<dbReference type="RefSeq" id="WP_107032202.1">
    <property type="nucleotide sequence ID" value="NZ_PUEC01000013.1"/>
</dbReference>
<evidence type="ECO:0008006" key="3">
    <source>
        <dbReference type="Google" id="ProtNLM"/>
    </source>
</evidence>
<dbReference type="Gene3D" id="2.160.20.10">
    <property type="entry name" value="Single-stranded right-handed beta-helix, Pectin lyase-like"/>
    <property type="match status" value="1"/>
</dbReference>
<dbReference type="GeneID" id="82526054"/>
<evidence type="ECO:0000313" key="1">
    <source>
        <dbReference type="EMBL" id="PWB02359.1"/>
    </source>
</evidence>
<dbReference type="PROSITE" id="PS51257">
    <property type="entry name" value="PROKAR_LIPOPROTEIN"/>
    <property type="match status" value="1"/>
</dbReference>
<dbReference type="Proteomes" id="UP000244905">
    <property type="component" value="Unassembled WGS sequence"/>
</dbReference>
<dbReference type="EMBL" id="PUEC01000013">
    <property type="protein sequence ID" value="PWB02359.1"/>
    <property type="molecule type" value="Genomic_DNA"/>
</dbReference>
<dbReference type="InterPro" id="IPR011050">
    <property type="entry name" value="Pectin_lyase_fold/virulence"/>
</dbReference>